<gene>
    <name evidence="1" type="ORF">TCM_029688</name>
</gene>
<dbReference type="EMBL" id="CM001884">
    <property type="protein sequence ID" value="EOY27988.1"/>
    <property type="molecule type" value="Genomic_DNA"/>
</dbReference>
<keyword evidence="2" id="KW-1185">Reference proteome</keyword>
<protein>
    <submittedName>
        <fullName evidence="1">Uncharacterized protein</fullName>
    </submittedName>
</protein>
<dbReference type="Proteomes" id="UP000026915">
    <property type="component" value="Chromosome 6"/>
</dbReference>
<proteinExistence type="predicted"/>
<evidence type="ECO:0000313" key="2">
    <source>
        <dbReference type="Proteomes" id="UP000026915"/>
    </source>
</evidence>
<name>A0A061GEY3_THECC</name>
<dbReference type="InParanoid" id="A0A061GEY3"/>
<accession>A0A061GEY3</accession>
<feature type="non-terminal residue" evidence="1">
    <location>
        <position position="1"/>
    </location>
</feature>
<sequence>KYPQLIKKITTLSHIKPFFFSLFPSPVFLSTFSHPSLEKHLLSQLVFDRLPLLSQPAFPHLHLLSQPIFPCLPLLSQPIFFLSLSRGSSPLSQVALTHHISKDITYFFF</sequence>
<reference evidence="1 2" key="1">
    <citation type="journal article" date="2013" name="Genome Biol.">
        <title>The genome sequence of the most widely cultivated cacao type and its use to identify candidate genes regulating pod color.</title>
        <authorList>
            <person name="Motamayor J.C."/>
            <person name="Mockaitis K."/>
            <person name="Schmutz J."/>
            <person name="Haiminen N."/>
            <person name="Iii D.L."/>
            <person name="Cornejo O."/>
            <person name="Findley S.D."/>
            <person name="Zheng P."/>
            <person name="Utro F."/>
            <person name="Royaert S."/>
            <person name="Saski C."/>
            <person name="Jenkins J."/>
            <person name="Podicheti R."/>
            <person name="Zhao M."/>
            <person name="Scheffler B.E."/>
            <person name="Stack J.C."/>
            <person name="Feltus F.A."/>
            <person name="Mustiga G.M."/>
            <person name="Amores F."/>
            <person name="Phillips W."/>
            <person name="Marelli J.P."/>
            <person name="May G.D."/>
            <person name="Shapiro H."/>
            <person name="Ma J."/>
            <person name="Bustamante C.D."/>
            <person name="Schnell R.J."/>
            <person name="Main D."/>
            <person name="Gilbert D."/>
            <person name="Parida L."/>
            <person name="Kuhn D.N."/>
        </authorList>
    </citation>
    <scope>NUCLEOTIDE SEQUENCE [LARGE SCALE GENOMIC DNA]</scope>
    <source>
        <strain evidence="2">cv. Matina 1-6</strain>
    </source>
</reference>
<dbReference type="Gramene" id="EOY27988">
    <property type="protein sequence ID" value="EOY27988"/>
    <property type="gene ID" value="TCM_029688"/>
</dbReference>
<organism evidence="1 2">
    <name type="scientific">Theobroma cacao</name>
    <name type="common">Cacao</name>
    <name type="synonym">Cocoa</name>
    <dbReference type="NCBI Taxonomy" id="3641"/>
    <lineage>
        <taxon>Eukaryota</taxon>
        <taxon>Viridiplantae</taxon>
        <taxon>Streptophyta</taxon>
        <taxon>Embryophyta</taxon>
        <taxon>Tracheophyta</taxon>
        <taxon>Spermatophyta</taxon>
        <taxon>Magnoliopsida</taxon>
        <taxon>eudicotyledons</taxon>
        <taxon>Gunneridae</taxon>
        <taxon>Pentapetalae</taxon>
        <taxon>rosids</taxon>
        <taxon>malvids</taxon>
        <taxon>Malvales</taxon>
        <taxon>Malvaceae</taxon>
        <taxon>Byttnerioideae</taxon>
        <taxon>Theobroma</taxon>
    </lineage>
</organism>
<dbReference type="HOGENOM" id="CLU_2190799_0_0_1"/>
<dbReference type="AlphaFoldDB" id="A0A061GEY3"/>
<evidence type="ECO:0000313" key="1">
    <source>
        <dbReference type="EMBL" id="EOY27988.1"/>
    </source>
</evidence>